<dbReference type="FunFam" id="3.40.50.720:FF:000084">
    <property type="entry name" value="Short-chain dehydrogenase reductase"/>
    <property type="match status" value="1"/>
</dbReference>
<name>A0A506U6M7_9HYPH</name>
<dbReference type="InterPro" id="IPR002347">
    <property type="entry name" value="SDR_fam"/>
</dbReference>
<dbReference type="SUPFAM" id="SSF51735">
    <property type="entry name" value="NAD(P)-binding Rossmann-fold domains"/>
    <property type="match status" value="1"/>
</dbReference>
<evidence type="ECO:0000313" key="5">
    <source>
        <dbReference type="Proteomes" id="UP000320314"/>
    </source>
</evidence>
<dbReference type="RefSeq" id="WP_141167150.1">
    <property type="nucleotide sequence ID" value="NZ_VHLH01000020.1"/>
</dbReference>
<dbReference type="PRINTS" id="PR00081">
    <property type="entry name" value="GDHRDH"/>
</dbReference>
<dbReference type="PRINTS" id="PR00080">
    <property type="entry name" value="SDRFAMILY"/>
</dbReference>
<proteinExistence type="inferred from homology"/>
<dbReference type="Pfam" id="PF00106">
    <property type="entry name" value="adh_short"/>
    <property type="match status" value="1"/>
</dbReference>
<dbReference type="PROSITE" id="PS00061">
    <property type="entry name" value="ADH_SHORT"/>
    <property type="match status" value="1"/>
</dbReference>
<dbReference type="CDD" id="cd05233">
    <property type="entry name" value="SDR_c"/>
    <property type="match status" value="1"/>
</dbReference>
<gene>
    <name evidence="4" type="ORF">FJU11_11220</name>
</gene>
<evidence type="ECO:0000256" key="1">
    <source>
        <dbReference type="ARBA" id="ARBA00006484"/>
    </source>
</evidence>
<accession>A0A506U6M7</accession>
<dbReference type="InterPro" id="IPR020904">
    <property type="entry name" value="Sc_DH/Rdtase_CS"/>
</dbReference>
<comment type="caution">
    <text evidence="4">The sequence shown here is derived from an EMBL/GenBank/DDBJ whole genome shotgun (WGS) entry which is preliminary data.</text>
</comment>
<organism evidence="4 5">
    <name type="scientific">Pararhizobium mangrovi</name>
    <dbReference type="NCBI Taxonomy" id="2590452"/>
    <lineage>
        <taxon>Bacteria</taxon>
        <taxon>Pseudomonadati</taxon>
        <taxon>Pseudomonadota</taxon>
        <taxon>Alphaproteobacteria</taxon>
        <taxon>Hyphomicrobiales</taxon>
        <taxon>Rhizobiaceae</taxon>
        <taxon>Rhizobium/Agrobacterium group</taxon>
        <taxon>Pararhizobium</taxon>
    </lineage>
</organism>
<dbReference type="OrthoDB" id="9812986at2"/>
<reference evidence="4 5" key="1">
    <citation type="submission" date="2019-06" db="EMBL/GenBank/DDBJ databases">
        <authorList>
            <person name="Li M."/>
        </authorList>
    </citation>
    <scope>NUCLEOTIDE SEQUENCE [LARGE SCALE GENOMIC DNA]</scope>
    <source>
        <strain evidence="4 5">BGMRC6574</strain>
    </source>
</reference>
<evidence type="ECO:0000256" key="2">
    <source>
        <dbReference type="ARBA" id="ARBA00023002"/>
    </source>
</evidence>
<sequence>MSPDPSKCVLITGGGTGIGAAITREFAANGWNCMILGRREEPLKVLADDLASGPGLVSWRATDITDPAEREAAYAACVERFGPPSALINNAGRSATDPLLTYSQEDWRAVMHTNVEAGFFFAQLAVPAMRDRGHGAIVNIGSVYGSLGINNDFYEGKLAWNDAENRGPVREFAYAASKGAVLQITRELATALGKWNITVNAVTPGMVKVDANPLGDAIEQRLVRATPLQRMGRPEDIAPTVHFLTTPGAAFITGAEIKVDGGWSVW</sequence>
<protein>
    <submittedName>
        <fullName evidence="4">SDR family oxidoreductase</fullName>
    </submittedName>
</protein>
<dbReference type="GO" id="GO:0016616">
    <property type="term" value="F:oxidoreductase activity, acting on the CH-OH group of donors, NAD or NADP as acceptor"/>
    <property type="evidence" value="ECO:0007669"/>
    <property type="project" value="TreeGrafter"/>
</dbReference>
<dbReference type="AlphaFoldDB" id="A0A506U6M7"/>
<dbReference type="InterPro" id="IPR036291">
    <property type="entry name" value="NAD(P)-bd_dom_sf"/>
</dbReference>
<keyword evidence="2" id="KW-0560">Oxidoreductase</keyword>
<dbReference type="Pfam" id="PF13561">
    <property type="entry name" value="adh_short_C2"/>
    <property type="match status" value="1"/>
</dbReference>
<dbReference type="PANTHER" id="PTHR42760">
    <property type="entry name" value="SHORT-CHAIN DEHYDROGENASES/REDUCTASES FAMILY MEMBER"/>
    <property type="match status" value="1"/>
</dbReference>
<dbReference type="PANTHER" id="PTHR42760:SF133">
    <property type="entry name" value="3-OXOACYL-[ACYL-CARRIER-PROTEIN] REDUCTASE"/>
    <property type="match status" value="1"/>
</dbReference>
<evidence type="ECO:0000256" key="3">
    <source>
        <dbReference type="RuleBase" id="RU000363"/>
    </source>
</evidence>
<dbReference type="Gene3D" id="3.40.50.720">
    <property type="entry name" value="NAD(P)-binding Rossmann-like Domain"/>
    <property type="match status" value="1"/>
</dbReference>
<dbReference type="EMBL" id="VHLH01000020">
    <property type="protein sequence ID" value="TPW27557.1"/>
    <property type="molecule type" value="Genomic_DNA"/>
</dbReference>
<dbReference type="Proteomes" id="UP000320314">
    <property type="component" value="Unassembled WGS sequence"/>
</dbReference>
<comment type="similarity">
    <text evidence="1 3">Belongs to the short-chain dehydrogenases/reductases (SDR) family.</text>
</comment>
<evidence type="ECO:0000313" key="4">
    <source>
        <dbReference type="EMBL" id="TPW27557.1"/>
    </source>
</evidence>
<keyword evidence="5" id="KW-1185">Reference proteome</keyword>